<dbReference type="GO" id="GO:0006508">
    <property type="term" value="P:proteolysis"/>
    <property type="evidence" value="ECO:0007669"/>
    <property type="project" value="UniProtKB-KW"/>
</dbReference>
<feature type="binding site" evidence="14">
    <location>
        <position position="436"/>
    </location>
    <ligand>
        <name>Ca(2+)</name>
        <dbReference type="ChEBI" id="CHEBI:29108"/>
        <label>5</label>
    </ligand>
</feature>
<dbReference type="Pfam" id="PF00413">
    <property type="entry name" value="Peptidase_M10"/>
    <property type="match status" value="1"/>
</dbReference>
<dbReference type="CDD" id="cd00094">
    <property type="entry name" value="HX"/>
    <property type="match status" value="1"/>
</dbReference>
<feature type="binding site" evidence="13">
    <location>
        <position position="206"/>
    </location>
    <ligand>
        <name>Zn(2+)</name>
        <dbReference type="ChEBI" id="CHEBI:29105"/>
        <label>2</label>
        <note>catalytic</note>
    </ligand>
</feature>
<comment type="cofactor">
    <cofactor evidence="14">
        <name>Zn(2+)</name>
        <dbReference type="ChEBI" id="CHEBI:29105"/>
    </cofactor>
    <text evidence="14">Binds 2 Zn(2+) ions per subunit.</text>
</comment>
<feature type="binding site" evidence="14">
    <location>
        <position position="334"/>
    </location>
    <ligand>
        <name>Ca(2+)</name>
        <dbReference type="ChEBI" id="CHEBI:29108"/>
        <label>4</label>
    </ligand>
</feature>
<dbReference type="InterPro" id="IPR018486">
    <property type="entry name" value="Hemopexin_CS"/>
</dbReference>
<evidence type="ECO:0000256" key="6">
    <source>
        <dbReference type="ARBA" id="ARBA00022801"/>
    </source>
</evidence>
<organism evidence="19">
    <name type="scientific">Osedax japonicus</name>
    <dbReference type="NCBI Taxonomy" id="385425"/>
    <lineage>
        <taxon>Eukaryota</taxon>
        <taxon>Metazoa</taxon>
        <taxon>Spiralia</taxon>
        <taxon>Lophotrochozoa</taxon>
        <taxon>Annelida</taxon>
        <taxon>Polychaeta</taxon>
        <taxon>Sedentaria</taxon>
        <taxon>Canalipalpata</taxon>
        <taxon>Sabellida</taxon>
        <taxon>Siboglinidae</taxon>
        <taxon>Osedax</taxon>
    </lineage>
</organism>
<keyword evidence="6" id="KW-0378">Hydrolase</keyword>
<evidence type="ECO:0000256" key="11">
    <source>
        <dbReference type="ARBA" id="ARBA00023157"/>
    </source>
</evidence>
<evidence type="ECO:0000256" key="14">
    <source>
        <dbReference type="PIRSR" id="PIRSR621190-2"/>
    </source>
</evidence>
<dbReference type="GO" id="GO:0005615">
    <property type="term" value="C:extracellular space"/>
    <property type="evidence" value="ECO:0007669"/>
    <property type="project" value="TreeGrafter"/>
</dbReference>
<dbReference type="InterPro" id="IPR001818">
    <property type="entry name" value="Pept_M10_metallopeptidase"/>
</dbReference>
<feature type="repeat" description="Hemopexin" evidence="16">
    <location>
        <begin position="430"/>
        <end position="471"/>
    </location>
</feature>
<protein>
    <submittedName>
        <fullName evidence="19">Matrix metalloproteinase</fullName>
    </submittedName>
</protein>
<evidence type="ECO:0000256" key="13">
    <source>
        <dbReference type="PIRSR" id="PIRSR001191-2"/>
    </source>
</evidence>
<feature type="binding site" evidence="14">
    <location>
        <position position="146"/>
    </location>
    <ligand>
        <name>Ca(2+)</name>
        <dbReference type="ChEBI" id="CHEBI:29108"/>
        <label>3</label>
    </ligand>
</feature>
<keyword evidence="5" id="KW-0677">Repeat</keyword>
<evidence type="ECO:0000256" key="10">
    <source>
        <dbReference type="ARBA" id="ARBA00023145"/>
    </source>
</evidence>
<dbReference type="SMART" id="SM00120">
    <property type="entry name" value="HX"/>
    <property type="match status" value="4"/>
</dbReference>
<feature type="binding site" evidence="14">
    <location>
        <position position="167"/>
    </location>
    <ligand>
        <name>Ca(2+)</name>
        <dbReference type="ChEBI" id="CHEBI:29108"/>
        <label>2</label>
    </ligand>
</feature>
<dbReference type="GO" id="GO:0008270">
    <property type="term" value="F:zinc ion binding"/>
    <property type="evidence" value="ECO:0007669"/>
    <property type="project" value="InterPro"/>
</dbReference>
<feature type="binding site" evidence="14">
    <location>
        <position position="138"/>
    </location>
    <ligand>
        <name>Zn(2+)</name>
        <dbReference type="ChEBI" id="CHEBI:29105"/>
        <label>1</label>
    </ligand>
</feature>
<reference evidence="19" key="1">
    <citation type="submission" date="2015-05" db="EMBL/GenBank/DDBJ databases">
        <title>Function and evolution of the root in the bone-eating worm Osedax japonicus.</title>
        <authorList>
            <person name="Miyamoto N."/>
            <person name="Yoshida M."/>
            <person name="Koga H."/>
            <person name="Fujiwara Y."/>
        </authorList>
    </citation>
    <scope>NUCLEOTIDE SEQUENCE</scope>
</reference>
<feature type="binding site" description="in inhibited form" evidence="14">
    <location>
        <position position="51"/>
    </location>
    <ligand>
        <name>Zn(2+)</name>
        <dbReference type="ChEBI" id="CHEBI:29105"/>
        <label>2</label>
        <note>catalytic</note>
    </ligand>
</feature>
<dbReference type="SUPFAM" id="SSF50923">
    <property type="entry name" value="Hemopexin-like domain"/>
    <property type="match status" value="1"/>
</dbReference>
<evidence type="ECO:0000256" key="3">
    <source>
        <dbReference type="ARBA" id="ARBA00022723"/>
    </source>
</evidence>
<dbReference type="CDD" id="cd04278">
    <property type="entry name" value="ZnMc_MMP"/>
    <property type="match status" value="1"/>
</dbReference>
<feature type="non-terminal residue" evidence="19">
    <location>
        <position position="1"/>
    </location>
</feature>
<keyword evidence="2" id="KW-0645">Protease</keyword>
<comment type="similarity">
    <text evidence="1">Belongs to the peptidase M10A family.</text>
</comment>
<feature type="region of interest" description="Disordered" evidence="17">
    <location>
        <begin position="242"/>
        <end position="278"/>
    </location>
</feature>
<dbReference type="GO" id="GO:0004222">
    <property type="term" value="F:metalloendopeptidase activity"/>
    <property type="evidence" value="ECO:0007669"/>
    <property type="project" value="InterPro"/>
</dbReference>
<evidence type="ECO:0000256" key="16">
    <source>
        <dbReference type="PROSITE-ProRule" id="PRU01011"/>
    </source>
</evidence>
<keyword evidence="4" id="KW-0732">Signal</keyword>
<feature type="binding site" evidence="14">
    <location>
        <position position="174"/>
    </location>
    <ligand>
        <name>Ca(2+)</name>
        <dbReference type="ChEBI" id="CHEBI:29108"/>
        <label>1</label>
    </ligand>
</feature>
<feature type="repeat" description="Hemopexin" evidence="16">
    <location>
        <begin position="330"/>
        <end position="380"/>
    </location>
</feature>
<dbReference type="SMART" id="SM00235">
    <property type="entry name" value="ZnMc"/>
    <property type="match status" value="1"/>
</dbReference>
<dbReference type="PIRSF" id="PIRSF001191">
    <property type="entry name" value="Peptidase_M10A_matrix"/>
    <property type="match status" value="1"/>
</dbReference>
<feature type="repeat" description="Hemopexin" evidence="16">
    <location>
        <begin position="284"/>
        <end position="329"/>
    </location>
</feature>
<feature type="binding site" evidence="14">
    <location>
        <position position="174"/>
    </location>
    <ligand>
        <name>Ca(2+)</name>
        <dbReference type="ChEBI" id="CHEBI:29108"/>
        <label>3</label>
    </ligand>
</feature>
<dbReference type="InterPro" id="IPR036365">
    <property type="entry name" value="PGBD-like_sf"/>
</dbReference>
<feature type="non-terminal residue" evidence="19">
    <location>
        <position position="471"/>
    </location>
</feature>
<comment type="cofactor">
    <cofactor evidence="14">
        <name>Ca(2+)</name>
        <dbReference type="ChEBI" id="CHEBI:29108"/>
    </cofactor>
    <text evidence="14">Can bind about 5 Ca(2+) ions per subunit.</text>
</comment>
<dbReference type="AlphaFoldDB" id="A0A0S3Q275"/>
<dbReference type="InterPro" id="IPR000585">
    <property type="entry name" value="Hemopexin-like_dom"/>
</dbReference>
<dbReference type="InterPro" id="IPR024079">
    <property type="entry name" value="MetalloPept_cat_dom_sf"/>
</dbReference>
<evidence type="ECO:0000256" key="9">
    <source>
        <dbReference type="ARBA" id="ARBA00023049"/>
    </source>
</evidence>
<feature type="binding site" evidence="14">
    <location>
        <position position="169"/>
    </location>
    <ligand>
        <name>Zn(2+)</name>
        <dbReference type="ChEBI" id="CHEBI:29105"/>
        <label>1</label>
    </ligand>
</feature>
<dbReference type="GO" id="GO:0030198">
    <property type="term" value="P:extracellular matrix organization"/>
    <property type="evidence" value="ECO:0007669"/>
    <property type="project" value="TreeGrafter"/>
</dbReference>
<keyword evidence="8 14" id="KW-0106">Calcium</keyword>
<feature type="binding site" evidence="13">
    <location>
        <position position="196"/>
    </location>
    <ligand>
        <name>Zn(2+)</name>
        <dbReference type="ChEBI" id="CHEBI:29105"/>
        <label>2</label>
        <note>catalytic</note>
    </ligand>
</feature>
<feature type="binding site" evidence="13">
    <location>
        <position position="200"/>
    </location>
    <ligand>
        <name>Zn(2+)</name>
        <dbReference type="ChEBI" id="CHEBI:29105"/>
        <label>2</label>
        <note>catalytic</note>
    </ligand>
</feature>
<keyword evidence="9" id="KW-0482">Metalloprotease</keyword>
<dbReference type="InterPro" id="IPR002477">
    <property type="entry name" value="Peptidoglycan-bd-like"/>
</dbReference>
<feature type="repeat" description="Hemopexin" evidence="16">
    <location>
        <begin position="381"/>
        <end position="428"/>
    </location>
</feature>
<feature type="binding site" evidence="14">
    <location>
        <position position="434"/>
    </location>
    <ligand>
        <name>Ca(2+)</name>
        <dbReference type="ChEBI" id="CHEBI:29108"/>
        <label>4</label>
    </ligand>
</feature>
<evidence type="ECO:0000256" key="7">
    <source>
        <dbReference type="ARBA" id="ARBA00022833"/>
    </source>
</evidence>
<feature type="compositionally biased region" description="Basic and acidic residues" evidence="17">
    <location>
        <begin position="251"/>
        <end position="262"/>
    </location>
</feature>
<evidence type="ECO:0000256" key="12">
    <source>
        <dbReference type="PIRSR" id="PIRSR001191-1"/>
    </source>
</evidence>
<dbReference type="InterPro" id="IPR033739">
    <property type="entry name" value="M10A_MMP"/>
</dbReference>
<accession>A0A0S3Q275</accession>
<evidence type="ECO:0000256" key="15">
    <source>
        <dbReference type="PIRSR" id="PIRSR621190-4"/>
    </source>
</evidence>
<keyword evidence="11" id="KW-1015">Disulfide bond</keyword>
<feature type="binding site" evidence="14">
    <location>
        <position position="153"/>
    </location>
    <ligand>
        <name>Zn(2+)</name>
        <dbReference type="ChEBI" id="CHEBI:29105"/>
        <label>1</label>
    </ligand>
</feature>
<dbReference type="GO" id="GO:0031012">
    <property type="term" value="C:extracellular matrix"/>
    <property type="evidence" value="ECO:0007669"/>
    <property type="project" value="InterPro"/>
</dbReference>
<dbReference type="Gene3D" id="2.110.10.10">
    <property type="entry name" value="Hemopexin-like domain"/>
    <property type="match status" value="2"/>
</dbReference>
<dbReference type="Gene3D" id="3.40.390.10">
    <property type="entry name" value="Collagenase (Catalytic Domain)"/>
    <property type="match status" value="1"/>
</dbReference>
<dbReference type="PANTHER" id="PTHR10201:SF331">
    <property type="entry name" value="MATRIX METALLOPROTEINASE-14-LIKE ISOFORM X1"/>
    <property type="match status" value="1"/>
</dbReference>
<evidence type="ECO:0000256" key="2">
    <source>
        <dbReference type="ARBA" id="ARBA00022670"/>
    </source>
</evidence>
<dbReference type="PANTHER" id="PTHR10201">
    <property type="entry name" value="MATRIX METALLOPROTEINASE"/>
    <property type="match status" value="1"/>
</dbReference>
<dbReference type="InterPro" id="IPR006026">
    <property type="entry name" value="Peptidase_Metallo"/>
</dbReference>
<evidence type="ECO:0000256" key="17">
    <source>
        <dbReference type="SAM" id="MobiDB-lite"/>
    </source>
</evidence>
<feature type="binding site" evidence="14">
    <location>
        <position position="387"/>
    </location>
    <ligand>
        <name>Ca(2+)</name>
        <dbReference type="ChEBI" id="CHEBI:29108"/>
        <label>5</label>
    </ligand>
</feature>
<dbReference type="SUPFAM" id="SSF47090">
    <property type="entry name" value="PGBD-like"/>
    <property type="match status" value="1"/>
</dbReference>
<dbReference type="PRINTS" id="PR00138">
    <property type="entry name" value="MATRIXIN"/>
</dbReference>
<feature type="binding site" evidence="14">
    <location>
        <position position="288"/>
    </location>
    <ligand>
        <name>Ca(2+)</name>
        <dbReference type="ChEBI" id="CHEBI:29108"/>
        <label>4</label>
    </ligand>
</feature>
<feature type="compositionally biased region" description="Low complexity" evidence="17">
    <location>
        <begin position="263"/>
        <end position="275"/>
    </location>
</feature>
<evidence type="ECO:0000313" key="19">
    <source>
        <dbReference type="EMBL" id="BAT62453.1"/>
    </source>
</evidence>
<evidence type="ECO:0000259" key="18">
    <source>
        <dbReference type="SMART" id="SM00235"/>
    </source>
</evidence>
<dbReference type="InterPro" id="IPR036375">
    <property type="entry name" value="Hemopexin-like_dom_sf"/>
</dbReference>
<dbReference type="PROSITE" id="PS00024">
    <property type="entry name" value="HEMOPEXIN"/>
    <property type="match status" value="1"/>
</dbReference>
<proteinExistence type="evidence at transcript level"/>
<feature type="modified residue" description="Phosphotyrosine; by PKDCC" evidence="15">
    <location>
        <position position="369"/>
    </location>
</feature>
<evidence type="ECO:0000256" key="4">
    <source>
        <dbReference type="ARBA" id="ARBA00022729"/>
    </source>
</evidence>
<feature type="binding site" evidence="14">
    <location>
        <position position="214"/>
    </location>
    <ligand>
        <name>Zn(2+)</name>
        <dbReference type="ChEBI" id="CHEBI:29105"/>
        <label>2</label>
        <note>catalytic</note>
    </ligand>
</feature>
<keyword evidence="10" id="KW-0865">Zymogen</keyword>
<feature type="binding site" evidence="14">
    <location>
        <position position="145"/>
    </location>
    <ligand>
        <name>Ca(2+)</name>
        <dbReference type="ChEBI" id="CHEBI:29108"/>
        <label>3</label>
    </ligand>
</feature>
<dbReference type="Pfam" id="PF01471">
    <property type="entry name" value="PG_binding_1"/>
    <property type="match status" value="1"/>
</dbReference>
<feature type="binding site" evidence="14">
    <location>
        <position position="128"/>
    </location>
    <ligand>
        <name>Ca(2+)</name>
        <dbReference type="ChEBI" id="CHEBI:29108"/>
        <label>2</label>
    </ligand>
</feature>
<feature type="binding site" evidence="14">
    <location>
        <position position="336"/>
    </location>
    <ligand>
        <name>Ca(2+)</name>
        <dbReference type="ChEBI" id="CHEBI:29108"/>
        <label>5</label>
    </ligand>
</feature>
<dbReference type="InterPro" id="IPR021190">
    <property type="entry name" value="Pept_M10A"/>
</dbReference>
<dbReference type="EMBL" id="LC056001">
    <property type="protein sequence ID" value="BAT62453.1"/>
    <property type="molecule type" value="mRNA"/>
</dbReference>
<feature type="binding site" evidence="14">
    <location>
        <position position="171"/>
    </location>
    <ligand>
        <name>Ca(2+)</name>
        <dbReference type="ChEBI" id="CHEBI:29108"/>
        <label>3</label>
    </ligand>
</feature>
<feature type="binding site" evidence="14">
    <location>
        <position position="172"/>
    </location>
    <ligand>
        <name>Ca(2+)</name>
        <dbReference type="ChEBI" id="CHEBI:29108"/>
        <label>1</label>
    </ligand>
</feature>
<dbReference type="SUPFAM" id="SSF55486">
    <property type="entry name" value="Metalloproteases ('zincins'), catalytic domain"/>
    <property type="match status" value="1"/>
</dbReference>
<feature type="binding site" evidence="14">
    <location>
        <position position="140"/>
    </location>
    <ligand>
        <name>Zn(2+)</name>
        <dbReference type="ChEBI" id="CHEBI:29105"/>
        <label>1</label>
    </ligand>
</feature>
<dbReference type="GO" id="GO:0030574">
    <property type="term" value="P:collagen catabolic process"/>
    <property type="evidence" value="ECO:0007669"/>
    <property type="project" value="TreeGrafter"/>
</dbReference>
<evidence type="ECO:0000256" key="8">
    <source>
        <dbReference type="ARBA" id="ARBA00022837"/>
    </source>
</evidence>
<keyword evidence="7 13" id="KW-0862">Zinc</keyword>
<feature type="binding site" evidence="14">
    <location>
        <position position="95"/>
    </location>
    <ligand>
        <name>Ca(2+)</name>
        <dbReference type="ChEBI" id="CHEBI:29108"/>
        <label>1</label>
    </ligand>
</feature>
<evidence type="ECO:0000256" key="5">
    <source>
        <dbReference type="ARBA" id="ARBA00022737"/>
    </source>
</evidence>
<evidence type="ECO:0000256" key="1">
    <source>
        <dbReference type="ARBA" id="ARBA00010370"/>
    </source>
</evidence>
<name>A0A0S3Q275_9ANNE</name>
<feature type="domain" description="Peptidase metallopeptidase" evidence="18">
    <location>
        <begin position="76"/>
        <end position="241"/>
    </location>
</feature>
<dbReference type="InterPro" id="IPR018487">
    <property type="entry name" value="Hemopexin-like_repeat"/>
</dbReference>
<gene>
    <name evidence="19" type="primary">Oja-mmp16</name>
</gene>
<dbReference type="PROSITE" id="PS51642">
    <property type="entry name" value="HEMOPEXIN_2"/>
    <property type="match status" value="4"/>
</dbReference>
<sequence length="471" mass="53932">NYLTPSHDMLDDVESGIALEKAIANFQEMFNLEITGEMNEATEAAMEMPRCGVQDMHDDRVSITMRRINQLPYVLNKYKWHHNVITYRVVKYTNDLPKKFIDATIVKALNFWCDVTPLSFKRVDVPADIDIKFVVKDHGDSGPFDGPGHTLAHAYFPNDDNKPIRGDAHFDDDELWLAGGRKKVRHSYNLLQVMTHEFGHSLGLHHSKSSKSVMAPHYVPFNPRFKLFADDVLGIQALYGKRDGKTTTPRETTERTTRETTSERTTTPVESSTTEGGAFDKCRDGKLDAVTTGTDGHSYGFRGSYYFVFQESINSAVKTQSISSGWRGLPNDLDAALMWPRENNKKARVYFFKGSKYYRFEGRRMAAGYPRDISCGFPGIPNNIDGAFVSKSDHKTYFVKGNMYYEYERSRGLSRPPVRKEYTPFRHLQTDRLDAVFYSTQYKQTYFFSGKNYYRLNSDLSANSKYPRAIS</sequence>
<keyword evidence="3 13" id="KW-0479">Metal-binding</keyword>
<feature type="active site" evidence="12">
    <location>
        <position position="197"/>
    </location>
</feature>
<dbReference type="Pfam" id="PF00045">
    <property type="entry name" value="Hemopexin"/>
    <property type="match status" value="3"/>
</dbReference>